<evidence type="ECO:0000256" key="6">
    <source>
        <dbReference type="ARBA" id="ARBA00023163"/>
    </source>
</evidence>
<accession>A0A8J6TGP4</accession>
<dbReference type="GO" id="GO:0003677">
    <property type="term" value="F:DNA binding"/>
    <property type="evidence" value="ECO:0007669"/>
    <property type="project" value="UniProtKB-KW"/>
</dbReference>
<dbReference type="GO" id="GO:0005829">
    <property type="term" value="C:cytosol"/>
    <property type="evidence" value="ECO:0007669"/>
    <property type="project" value="TreeGrafter"/>
</dbReference>
<keyword evidence="3" id="KW-0810">Translation regulation</keyword>
<dbReference type="Proteomes" id="UP000614424">
    <property type="component" value="Unassembled WGS sequence"/>
</dbReference>
<dbReference type="AlphaFoldDB" id="A0A8J6TGP4"/>
<dbReference type="Gene3D" id="4.10.520.10">
    <property type="entry name" value="IHF-like DNA-binding proteins"/>
    <property type="match status" value="1"/>
</dbReference>
<evidence type="ECO:0000256" key="7">
    <source>
        <dbReference type="ARBA" id="ARBA00023172"/>
    </source>
</evidence>
<evidence type="ECO:0000256" key="3">
    <source>
        <dbReference type="ARBA" id="ARBA00022845"/>
    </source>
</evidence>
<evidence type="ECO:0000256" key="5">
    <source>
        <dbReference type="ARBA" id="ARBA00023125"/>
    </source>
</evidence>
<dbReference type="GO" id="GO:0006417">
    <property type="term" value="P:regulation of translation"/>
    <property type="evidence" value="ECO:0007669"/>
    <property type="project" value="UniProtKB-KW"/>
</dbReference>
<evidence type="ECO:0000256" key="1">
    <source>
        <dbReference type="ARBA" id="ARBA00010529"/>
    </source>
</evidence>
<keyword evidence="5" id="KW-0238">DNA-binding</keyword>
<evidence type="ECO:0000313" key="9">
    <source>
        <dbReference type="EMBL" id="MBC8318937.1"/>
    </source>
</evidence>
<dbReference type="GO" id="GO:0006355">
    <property type="term" value="P:regulation of DNA-templated transcription"/>
    <property type="evidence" value="ECO:0007669"/>
    <property type="project" value="InterPro"/>
</dbReference>
<keyword evidence="4" id="KW-0805">Transcription regulation</keyword>
<sequence length="96" mass="11090">MKRSNLTRKDLARIINEDLGFSQRSSSDLVDEVFSCLRDTLLEEEAIKLVQFGTFTVRQKLPRVGRNPRTGETMEIAKRSMVTFKASRKLRDKINT</sequence>
<evidence type="ECO:0000313" key="10">
    <source>
        <dbReference type="Proteomes" id="UP000614424"/>
    </source>
</evidence>
<comment type="caution">
    <text evidence="9">The sequence shown here is derived from an EMBL/GenBank/DDBJ whole genome shotgun (WGS) entry which is preliminary data.</text>
</comment>
<comment type="similarity">
    <text evidence="1 8">Belongs to the bacterial histone-like protein family.</text>
</comment>
<dbReference type="SMART" id="SM00411">
    <property type="entry name" value="BHL"/>
    <property type="match status" value="1"/>
</dbReference>
<reference evidence="9 10" key="1">
    <citation type="submission" date="2020-08" db="EMBL/GenBank/DDBJ databases">
        <title>Bridging the membrane lipid divide: bacteria of the FCB group superphylum have the potential to synthesize archaeal ether lipids.</title>
        <authorList>
            <person name="Villanueva L."/>
            <person name="Von Meijenfeldt F.A.B."/>
            <person name="Westbye A.B."/>
            <person name="Yadav S."/>
            <person name="Hopmans E.C."/>
            <person name="Dutilh B.E."/>
            <person name="Sinninghe Damste J.S."/>
        </authorList>
    </citation>
    <scope>NUCLEOTIDE SEQUENCE [LARGE SCALE GENOMIC DNA]</scope>
    <source>
        <strain evidence="9">NIOZ-UU47</strain>
    </source>
</reference>
<protein>
    <recommendedName>
        <fullName evidence="2">Integration host factor subunit alpha</fullName>
    </recommendedName>
</protein>
<dbReference type="InterPro" id="IPR005684">
    <property type="entry name" value="IHF_alpha"/>
</dbReference>
<dbReference type="PANTHER" id="PTHR33175:SF2">
    <property type="entry name" value="INTEGRATION HOST FACTOR SUBUNIT ALPHA"/>
    <property type="match status" value="1"/>
</dbReference>
<dbReference type="Pfam" id="PF00216">
    <property type="entry name" value="Bac_DNA_binding"/>
    <property type="match status" value="1"/>
</dbReference>
<dbReference type="GO" id="GO:0009893">
    <property type="term" value="P:positive regulation of metabolic process"/>
    <property type="evidence" value="ECO:0007669"/>
    <property type="project" value="UniProtKB-ARBA"/>
</dbReference>
<gene>
    <name evidence="9" type="ORF">H8E41_13630</name>
</gene>
<keyword evidence="7" id="KW-0233">DNA recombination</keyword>
<organism evidence="9 10">
    <name type="scientific">Candidatus Desulfobia pelagia</name>
    <dbReference type="NCBI Taxonomy" id="2841692"/>
    <lineage>
        <taxon>Bacteria</taxon>
        <taxon>Pseudomonadati</taxon>
        <taxon>Thermodesulfobacteriota</taxon>
        <taxon>Desulfobulbia</taxon>
        <taxon>Desulfobulbales</taxon>
        <taxon>Desulfobulbaceae</taxon>
        <taxon>Candidatus Desulfobia</taxon>
    </lineage>
</organism>
<dbReference type="EMBL" id="JACNJZ010000200">
    <property type="protein sequence ID" value="MBC8318937.1"/>
    <property type="molecule type" value="Genomic_DNA"/>
</dbReference>
<dbReference type="PRINTS" id="PR01727">
    <property type="entry name" value="DNABINDINGHU"/>
</dbReference>
<evidence type="ECO:0000256" key="8">
    <source>
        <dbReference type="RuleBase" id="RU003939"/>
    </source>
</evidence>
<dbReference type="InterPro" id="IPR000119">
    <property type="entry name" value="Hist_DNA-bd"/>
</dbReference>
<dbReference type="CDD" id="cd13835">
    <property type="entry name" value="IHF_A"/>
    <property type="match status" value="1"/>
</dbReference>
<evidence type="ECO:0000256" key="4">
    <source>
        <dbReference type="ARBA" id="ARBA00023015"/>
    </source>
</evidence>
<evidence type="ECO:0000256" key="2">
    <source>
        <dbReference type="ARBA" id="ARBA00018329"/>
    </source>
</evidence>
<proteinExistence type="inferred from homology"/>
<dbReference type="GO" id="GO:0006310">
    <property type="term" value="P:DNA recombination"/>
    <property type="evidence" value="ECO:0007669"/>
    <property type="project" value="UniProtKB-KW"/>
</dbReference>
<keyword evidence="6" id="KW-0804">Transcription</keyword>
<dbReference type="PANTHER" id="PTHR33175">
    <property type="entry name" value="DNA-BINDING PROTEIN HU"/>
    <property type="match status" value="1"/>
</dbReference>
<dbReference type="InterPro" id="IPR010992">
    <property type="entry name" value="IHF-like_DNA-bd_dom_sf"/>
</dbReference>
<name>A0A8J6TGP4_9BACT</name>
<dbReference type="SUPFAM" id="SSF47729">
    <property type="entry name" value="IHF-like DNA-binding proteins"/>
    <property type="match status" value="1"/>
</dbReference>
<dbReference type="GO" id="GO:0030527">
    <property type="term" value="F:structural constituent of chromatin"/>
    <property type="evidence" value="ECO:0007669"/>
    <property type="project" value="InterPro"/>
</dbReference>